<protein>
    <recommendedName>
        <fullName evidence="3">NB-ARC domain-containing protein</fullName>
    </recommendedName>
</protein>
<evidence type="ECO:0000256" key="1">
    <source>
        <dbReference type="ARBA" id="ARBA00022821"/>
    </source>
</evidence>
<dbReference type="GO" id="GO:0006952">
    <property type="term" value="P:defense response"/>
    <property type="evidence" value="ECO:0007669"/>
    <property type="project" value="UniProtKB-KW"/>
</dbReference>
<accession>A0A6N2NKP4</accession>
<dbReference type="PANTHER" id="PTHR36766:SF70">
    <property type="entry name" value="DISEASE RESISTANCE PROTEIN RGA4"/>
    <property type="match status" value="1"/>
</dbReference>
<reference evidence="2" key="1">
    <citation type="submission" date="2019-03" db="EMBL/GenBank/DDBJ databases">
        <authorList>
            <person name="Mank J."/>
            <person name="Almeida P."/>
        </authorList>
    </citation>
    <scope>NUCLEOTIDE SEQUENCE</scope>
    <source>
        <strain evidence="2">78183</strain>
    </source>
</reference>
<organism evidence="2">
    <name type="scientific">Salix viminalis</name>
    <name type="common">Common osier</name>
    <name type="synonym">Basket willow</name>
    <dbReference type="NCBI Taxonomy" id="40686"/>
    <lineage>
        <taxon>Eukaryota</taxon>
        <taxon>Viridiplantae</taxon>
        <taxon>Streptophyta</taxon>
        <taxon>Embryophyta</taxon>
        <taxon>Tracheophyta</taxon>
        <taxon>Spermatophyta</taxon>
        <taxon>Magnoliopsida</taxon>
        <taxon>eudicotyledons</taxon>
        <taxon>Gunneridae</taxon>
        <taxon>Pentapetalae</taxon>
        <taxon>rosids</taxon>
        <taxon>fabids</taxon>
        <taxon>Malpighiales</taxon>
        <taxon>Salicaceae</taxon>
        <taxon>Saliceae</taxon>
        <taxon>Salix</taxon>
    </lineage>
</organism>
<proteinExistence type="predicted"/>
<evidence type="ECO:0008006" key="3">
    <source>
        <dbReference type="Google" id="ProtNLM"/>
    </source>
</evidence>
<dbReference type="SUPFAM" id="SSF52058">
    <property type="entry name" value="L domain-like"/>
    <property type="match status" value="1"/>
</dbReference>
<dbReference type="InterPro" id="IPR032675">
    <property type="entry name" value="LRR_dom_sf"/>
</dbReference>
<dbReference type="EMBL" id="CAADRP010002219">
    <property type="protein sequence ID" value="VFU63759.1"/>
    <property type="molecule type" value="Genomic_DNA"/>
</dbReference>
<name>A0A6N2NKP4_SALVM</name>
<gene>
    <name evidence="2" type="ORF">SVIM_LOCUS486221</name>
</gene>
<dbReference type="Gene3D" id="3.80.10.10">
    <property type="entry name" value="Ribonuclease Inhibitor"/>
    <property type="match status" value="1"/>
</dbReference>
<dbReference type="PANTHER" id="PTHR36766">
    <property type="entry name" value="PLANT BROAD-SPECTRUM MILDEW RESISTANCE PROTEIN RPW8"/>
    <property type="match status" value="1"/>
</dbReference>
<evidence type="ECO:0000313" key="2">
    <source>
        <dbReference type="EMBL" id="VFU63759.1"/>
    </source>
</evidence>
<dbReference type="AlphaFoldDB" id="A0A6N2NKP4"/>
<keyword evidence="1" id="KW-0611">Plant defense</keyword>
<sequence>MRSLVELRISMCRSLSDFPEEDCMGSLTQLRELDIGAFSEELEDFPAGLVNSFQHPNLSGSLESLSIRGWDKLKSIPHQLQHLTALKNCIYGISTERNLRKLCRFLDIWSCKNLKHLPSSIAIQRLSKLETLEISGCPLLEENCRKEKNGCEWPKISHIQQSH</sequence>